<dbReference type="EMBL" id="FOVH01000025">
    <property type="protein sequence ID" value="SFQ25208.1"/>
    <property type="molecule type" value="Genomic_DNA"/>
</dbReference>
<proteinExistence type="predicted"/>
<dbReference type="SUPFAM" id="SSF102198">
    <property type="entry name" value="Putative cyclase"/>
    <property type="match status" value="1"/>
</dbReference>
<evidence type="ECO:0000313" key="1">
    <source>
        <dbReference type="EMBL" id="SFQ25208.1"/>
    </source>
</evidence>
<gene>
    <name evidence="1" type="ORF">SAMN04489713_12549</name>
</gene>
<dbReference type="PANTHER" id="PTHR34861">
    <property type="match status" value="1"/>
</dbReference>
<dbReference type="PANTHER" id="PTHR34861:SF10">
    <property type="entry name" value="CYCLASE"/>
    <property type="match status" value="1"/>
</dbReference>
<dbReference type="Pfam" id="PF04199">
    <property type="entry name" value="Cyclase"/>
    <property type="match status" value="1"/>
</dbReference>
<accession>A0A1I5WZV3</accession>
<dbReference type="STRING" id="1993.SAMN04489713_12549"/>
<dbReference type="RefSeq" id="WP_083598497.1">
    <property type="nucleotide sequence ID" value="NZ_FOVH01000025.1"/>
</dbReference>
<evidence type="ECO:0000313" key="2">
    <source>
        <dbReference type="Proteomes" id="UP000183413"/>
    </source>
</evidence>
<dbReference type="Gene3D" id="3.50.30.50">
    <property type="entry name" value="Putative cyclase"/>
    <property type="match status" value="1"/>
</dbReference>
<organism evidence="1 2">
    <name type="scientific">Actinomadura madurae</name>
    <dbReference type="NCBI Taxonomy" id="1993"/>
    <lineage>
        <taxon>Bacteria</taxon>
        <taxon>Bacillati</taxon>
        <taxon>Actinomycetota</taxon>
        <taxon>Actinomycetes</taxon>
        <taxon>Streptosporangiales</taxon>
        <taxon>Thermomonosporaceae</taxon>
        <taxon>Actinomadura</taxon>
    </lineage>
</organism>
<dbReference type="InterPro" id="IPR007325">
    <property type="entry name" value="KFase/CYL"/>
</dbReference>
<keyword evidence="2" id="KW-1185">Reference proteome</keyword>
<dbReference type="GO" id="GO:0019441">
    <property type="term" value="P:L-tryptophan catabolic process to kynurenine"/>
    <property type="evidence" value="ECO:0007669"/>
    <property type="project" value="InterPro"/>
</dbReference>
<dbReference type="GO" id="GO:0004061">
    <property type="term" value="F:arylformamidase activity"/>
    <property type="evidence" value="ECO:0007669"/>
    <property type="project" value="InterPro"/>
</dbReference>
<dbReference type="AlphaFoldDB" id="A0A1I5WZV3"/>
<dbReference type="eggNOG" id="COG1878">
    <property type="taxonomic scope" value="Bacteria"/>
</dbReference>
<dbReference type="InterPro" id="IPR037175">
    <property type="entry name" value="KFase_sf"/>
</dbReference>
<sequence length="327" mass="34448">MVDFAGKAPAPAEDLALLQRYIKQCTNWGRWGEDDQVGAVNFIDAAAVRRGAGAVRAGRTISLTLPYDGSGPQDGVLRSNPRLVATATGLDYLAGTQDFLPGGGTPKGFGYSDDILVMDNQAGTQWDSLSHIFWDGRMWNGRSAAESTSSGAAANGVQNYTGRIVTRGLLVDVPAMLGVESLEPGHAVTTEDIESFLAEHGLTVEPGDALLVRTGFLAARREKWGDYAGGPAPGLSLHTAPWLHAREIAAVATDTWGVEVRPNEIGVFQPLHVVCLVHAGIAFGEMFDLDTLARDCAEDGAYEFMLSASPLPLTGAAGSPVSAVAIK</sequence>
<protein>
    <submittedName>
        <fullName evidence="1">Kynurenine formamidase</fullName>
    </submittedName>
</protein>
<name>A0A1I5WZV3_9ACTN</name>
<dbReference type="Proteomes" id="UP000183413">
    <property type="component" value="Unassembled WGS sequence"/>
</dbReference>
<dbReference type="InParanoid" id="A0A1I5WZV3"/>
<reference evidence="1 2" key="1">
    <citation type="submission" date="2016-10" db="EMBL/GenBank/DDBJ databases">
        <authorList>
            <person name="de Groot N.N."/>
        </authorList>
    </citation>
    <scope>NUCLEOTIDE SEQUENCE [LARGE SCALE GENOMIC DNA]</scope>
    <source>
        <strain evidence="1 2">DSM 43067</strain>
    </source>
</reference>